<dbReference type="InterPro" id="IPR050553">
    <property type="entry name" value="Thioredoxin_ResA/DsbE_sf"/>
</dbReference>
<feature type="domain" description="Thioredoxin" evidence="6">
    <location>
        <begin position="75"/>
        <end position="218"/>
    </location>
</feature>
<organism evidence="7 8">
    <name type="scientific">Brevibacterium yomogidense</name>
    <dbReference type="NCBI Taxonomy" id="946573"/>
    <lineage>
        <taxon>Bacteria</taxon>
        <taxon>Bacillati</taxon>
        <taxon>Actinomycetota</taxon>
        <taxon>Actinomycetes</taxon>
        <taxon>Micrococcales</taxon>
        <taxon>Brevibacteriaceae</taxon>
        <taxon>Brevibacterium</taxon>
    </lineage>
</organism>
<dbReference type="PANTHER" id="PTHR42852:SF6">
    <property type="entry name" value="THIOL:DISULFIDE INTERCHANGE PROTEIN DSBE"/>
    <property type="match status" value="1"/>
</dbReference>
<dbReference type="AlphaFoldDB" id="A0A1X6XHZ8"/>
<name>A0A1X6XHZ8_9MICO</name>
<dbReference type="GO" id="GO:0017004">
    <property type="term" value="P:cytochrome complex assembly"/>
    <property type="evidence" value="ECO:0007669"/>
    <property type="project" value="UniProtKB-KW"/>
</dbReference>
<comment type="subcellular location">
    <subcellularLocation>
        <location evidence="1">Cell envelope</location>
    </subcellularLocation>
</comment>
<evidence type="ECO:0000313" key="7">
    <source>
        <dbReference type="EMBL" id="SLM98669.1"/>
    </source>
</evidence>
<keyword evidence="3" id="KW-0735">Signal-anchor</keyword>
<dbReference type="GO" id="GO:0030313">
    <property type="term" value="C:cell envelope"/>
    <property type="evidence" value="ECO:0007669"/>
    <property type="project" value="UniProtKB-SubCell"/>
</dbReference>
<dbReference type="SUPFAM" id="SSF52833">
    <property type="entry name" value="Thioredoxin-like"/>
    <property type="match status" value="1"/>
</dbReference>
<dbReference type="EMBL" id="FWFF01000017">
    <property type="protein sequence ID" value="SLM98669.1"/>
    <property type="molecule type" value="Genomic_DNA"/>
</dbReference>
<dbReference type="Proteomes" id="UP000196581">
    <property type="component" value="Unassembled WGS sequence"/>
</dbReference>
<dbReference type="PROSITE" id="PS51352">
    <property type="entry name" value="THIOREDOXIN_2"/>
    <property type="match status" value="1"/>
</dbReference>
<evidence type="ECO:0000256" key="3">
    <source>
        <dbReference type="ARBA" id="ARBA00022968"/>
    </source>
</evidence>
<protein>
    <submittedName>
        <fullName evidence="7">Thiol:disulfide oxidoreductase related to ResA</fullName>
    </submittedName>
</protein>
<evidence type="ECO:0000256" key="4">
    <source>
        <dbReference type="ARBA" id="ARBA00023157"/>
    </source>
</evidence>
<sequence>MTRPFSTDGRGGLGRLDRLAGLDRIPTRRGALGLLGLSGLALAGCGSSGSEDLAQQAQSGEDKGYVSGSGVITQLSGDERGEPLDLDFETLTGESTSLASWRPRVVAINLWYAACPPCRVEAPDLNATYEHFGDQVEFLGVNVRDQAATAESFVRTFEVPYPIMIDGDGSMVSLLSSVLPPQATPSTVILDASGRAAARVVGAVTQSTLTGLIEDVLAQ</sequence>
<proteinExistence type="predicted"/>
<dbReference type="RefSeq" id="WP_087007531.1">
    <property type="nucleotide sequence ID" value="NZ_FWFF01000017.1"/>
</dbReference>
<keyword evidence="3" id="KW-0812">Transmembrane</keyword>
<keyword evidence="5" id="KW-0676">Redox-active center</keyword>
<reference evidence="8" key="1">
    <citation type="submission" date="2017-02" db="EMBL/GenBank/DDBJ databases">
        <authorList>
            <person name="Dridi B."/>
        </authorList>
    </citation>
    <scope>NUCLEOTIDE SEQUENCE [LARGE SCALE GENOMIC DNA]</scope>
    <source>
        <strain evidence="8">B Co 03.10</strain>
    </source>
</reference>
<dbReference type="PANTHER" id="PTHR42852">
    <property type="entry name" value="THIOL:DISULFIDE INTERCHANGE PROTEIN DSBE"/>
    <property type="match status" value="1"/>
</dbReference>
<keyword evidence="4" id="KW-1015">Disulfide bond</keyword>
<dbReference type="InterPro" id="IPR000866">
    <property type="entry name" value="AhpC/TSA"/>
</dbReference>
<dbReference type="InterPro" id="IPR013766">
    <property type="entry name" value="Thioredoxin_domain"/>
</dbReference>
<dbReference type="CDD" id="cd02966">
    <property type="entry name" value="TlpA_like_family"/>
    <property type="match status" value="1"/>
</dbReference>
<evidence type="ECO:0000256" key="1">
    <source>
        <dbReference type="ARBA" id="ARBA00004196"/>
    </source>
</evidence>
<keyword evidence="8" id="KW-1185">Reference proteome</keyword>
<evidence type="ECO:0000313" key="8">
    <source>
        <dbReference type="Proteomes" id="UP000196581"/>
    </source>
</evidence>
<keyword evidence="2" id="KW-0201">Cytochrome c-type biogenesis</keyword>
<accession>A0A1X6XHZ8</accession>
<dbReference type="InterPro" id="IPR036249">
    <property type="entry name" value="Thioredoxin-like_sf"/>
</dbReference>
<dbReference type="GO" id="GO:0016491">
    <property type="term" value="F:oxidoreductase activity"/>
    <property type="evidence" value="ECO:0007669"/>
    <property type="project" value="InterPro"/>
</dbReference>
<dbReference type="GO" id="GO:0016209">
    <property type="term" value="F:antioxidant activity"/>
    <property type="evidence" value="ECO:0007669"/>
    <property type="project" value="InterPro"/>
</dbReference>
<dbReference type="Pfam" id="PF00578">
    <property type="entry name" value="AhpC-TSA"/>
    <property type="match status" value="1"/>
</dbReference>
<evidence type="ECO:0000256" key="5">
    <source>
        <dbReference type="ARBA" id="ARBA00023284"/>
    </source>
</evidence>
<dbReference type="Gene3D" id="3.40.30.10">
    <property type="entry name" value="Glutaredoxin"/>
    <property type="match status" value="1"/>
</dbReference>
<evidence type="ECO:0000256" key="2">
    <source>
        <dbReference type="ARBA" id="ARBA00022748"/>
    </source>
</evidence>
<evidence type="ECO:0000259" key="6">
    <source>
        <dbReference type="PROSITE" id="PS51352"/>
    </source>
</evidence>
<gene>
    <name evidence="7" type="ORF">FM105_09310</name>
</gene>